<dbReference type="PANTHER" id="PTHR10827">
    <property type="entry name" value="RETICULOCALBIN"/>
    <property type="match status" value="1"/>
</dbReference>
<dbReference type="InterPro" id="IPR002048">
    <property type="entry name" value="EF_hand_dom"/>
</dbReference>
<protein>
    <submittedName>
        <fullName evidence="6">EF-hand domain-containing protein</fullName>
    </submittedName>
</protein>
<feature type="signal peptide" evidence="4">
    <location>
        <begin position="1"/>
        <end position="23"/>
    </location>
</feature>
<proteinExistence type="predicted"/>
<feature type="domain" description="EF-hand" evidence="5">
    <location>
        <begin position="57"/>
        <end position="92"/>
    </location>
</feature>
<dbReference type="PROSITE" id="PS00018">
    <property type="entry name" value="EF_HAND_1"/>
    <property type="match status" value="2"/>
</dbReference>
<keyword evidence="2" id="KW-0677">Repeat</keyword>
<dbReference type="SMART" id="SM00054">
    <property type="entry name" value="EFh"/>
    <property type="match status" value="4"/>
</dbReference>
<feature type="region of interest" description="Disordered" evidence="3">
    <location>
        <begin position="70"/>
        <end position="133"/>
    </location>
</feature>
<keyword evidence="7" id="KW-1185">Reference proteome</keyword>
<dbReference type="InterPro" id="IPR018247">
    <property type="entry name" value="EF_Hand_1_Ca_BS"/>
</dbReference>
<dbReference type="SUPFAM" id="SSF47473">
    <property type="entry name" value="EF-hand"/>
    <property type="match status" value="1"/>
</dbReference>
<evidence type="ECO:0000313" key="6">
    <source>
        <dbReference type="EMBL" id="MDA7426383.1"/>
    </source>
</evidence>
<evidence type="ECO:0000256" key="3">
    <source>
        <dbReference type="SAM" id="MobiDB-lite"/>
    </source>
</evidence>
<evidence type="ECO:0000259" key="5">
    <source>
        <dbReference type="PROSITE" id="PS50222"/>
    </source>
</evidence>
<dbReference type="EMBL" id="JAQIOY010000009">
    <property type="protein sequence ID" value="MDA7426383.1"/>
    <property type="molecule type" value="Genomic_DNA"/>
</dbReference>
<reference evidence="6 7" key="1">
    <citation type="submission" date="2023-01" db="EMBL/GenBank/DDBJ databases">
        <title>Thalassococcus onchidii sp. nov., isolated from a marine invertebrate from the South China Sea.</title>
        <authorList>
            <person name="Xu S."/>
            <person name="Liu Z."/>
            <person name="Xu Y."/>
        </authorList>
    </citation>
    <scope>NUCLEOTIDE SEQUENCE [LARGE SCALE GENOMIC DNA]</scope>
    <source>
        <strain evidence="6 7">KCTC 32084</strain>
    </source>
</reference>
<evidence type="ECO:0000256" key="1">
    <source>
        <dbReference type="ARBA" id="ARBA00022723"/>
    </source>
</evidence>
<dbReference type="Gene3D" id="1.10.238.10">
    <property type="entry name" value="EF-hand"/>
    <property type="match status" value="2"/>
</dbReference>
<evidence type="ECO:0000256" key="2">
    <source>
        <dbReference type="ARBA" id="ARBA00022737"/>
    </source>
</evidence>
<evidence type="ECO:0000256" key="4">
    <source>
        <dbReference type="SAM" id="SignalP"/>
    </source>
</evidence>
<comment type="caution">
    <text evidence="6">The sequence shown here is derived from an EMBL/GenBank/DDBJ whole genome shotgun (WGS) entry which is preliminary data.</text>
</comment>
<dbReference type="RefSeq" id="WP_271433739.1">
    <property type="nucleotide sequence ID" value="NZ_JAQIOY010000009.1"/>
</dbReference>
<keyword evidence="1" id="KW-0479">Metal-binding</keyword>
<dbReference type="Pfam" id="PF13202">
    <property type="entry name" value="EF-hand_5"/>
    <property type="match status" value="4"/>
</dbReference>
<accession>A0ABT4XWN3</accession>
<dbReference type="PROSITE" id="PS50222">
    <property type="entry name" value="EF_HAND_2"/>
    <property type="match status" value="2"/>
</dbReference>
<sequence>MKKAYLMTGTLIVAMGAASLAMAHGGKERGGERGQMRGAAMFEAMDTNGDGKLTQAEIDAYKAKRFSEADADGDGFLSPEEMAAQGEKKNDERRAKRATRMIERLDANEDGKLSAEELDARGPGNLIEKADKDGDGAVTLEELREARMDMRDKRGKGWKKRGDN</sequence>
<feature type="chain" id="PRO_5046114840" evidence="4">
    <location>
        <begin position="24"/>
        <end position="164"/>
    </location>
</feature>
<dbReference type="PANTHER" id="PTHR10827:SF98">
    <property type="entry name" value="45 KDA CALCIUM-BINDING PROTEIN"/>
    <property type="match status" value="1"/>
</dbReference>
<organism evidence="6 7">
    <name type="scientific">Thalassococcus lentus</name>
    <dbReference type="NCBI Taxonomy" id="1210524"/>
    <lineage>
        <taxon>Bacteria</taxon>
        <taxon>Pseudomonadati</taxon>
        <taxon>Pseudomonadota</taxon>
        <taxon>Alphaproteobacteria</taxon>
        <taxon>Rhodobacterales</taxon>
        <taxon>Roseobacteraceae</taxon>
        <taxon>Thalassococcus</taxon>
    </lineage>
</organism>
<name>A0ABT4XWN3_9RHOB</name>
<gene>
    <name evidence="6" type="ORF">PFY00_16730</name>
</gene>
<dbReference type="InterPro" id="IPR011992">
    <property type="entry name" value="EF-hand-dom_pair"/>
</dbReference>
<feature type="domain" description="EF-hand" evidence="5">
    <location>
        <begin position="125"/>
        <end position="153"/>
    </location>
</feature>
<feature type="compositionally biased region" description="Basic and acidic residues" evidence="3">
    <location>
        <begin position="86"/>
        <end position="120"/>
    </location>
</feature>
<keyword evidence="4" id="KW-0732">Signal</keyword>
<dbReference type="Proteomes" id="UP001210720">
    <property type="component" value="Unassembled WGS sequence"/>
</dbReference>
<evidence type="ECO:0000313" key="7">
    <source>
        <dbReference type="Proteomes" id="UP001210720"/>
    </source>
</evidence>